<feature type="region of interest" description="Disordered" evidence="1">
    <location>
        <begin position="30"/>
        <end position="120"/>
    </location>
</feature>
<protein>
    <submittedName>
        <fullName evidence="2">Uncharacterized protein</fullName>
    </submittedName>
</protein>
<reference evidence="2" key="1">
    <citation type="submission" date="2020-03" db="EMBL/GenBank/DDBJ databases">
        <authorList>
            <person name="Weist P."/>
        </authorList>
    </citation>
    <scope>NUCLEOTIDE SEQUENCE</scope>
</reference>
<keyword evidence="3" id="KW-1185">Reference proteome</keyword>
<sequence>MQASKLADLIQSLRPAALYVSSLAGAITSLGNGSSPKCDESWDRFGRPPVRTRRVDLRSSSARLGEGAGQASREFASPCLTGKQSPSSFCSPMSSGGASSMRRSSQGQDMQSSALLDGPM</sequence>
<organism evidence="2 3">
    <name type="scientific">Pleuronectes platessa</name>
    <name type="common">European plaice</name>
    <dbReference type="NCBI Taxonomy" id="8262"/>
    <lineage>
        <taxon>Eukaryota</taxon>
        <taxon>Metazoa</taxon>
        <taxon>Chordata</taxon>
        <taxon>Craniata</taxon>
        <taxon>Vertebrata</taxon>
        <taxon>Euteleostomi</taxon>
        <taxon>Actinopterygii</taxon>
        <taxon>Neopterygii</taxon>
        <taxon>Teleostei</taxon>
        <taxon>Neoteleostei</taxon>
        <taxon>Acanthomorphata</taxon>
        <taxon>Carangaria</taxon>
        <taxon>Pleuronectiformes</taxon>
        <taxon>Pleuronectoidei</taxon>
        <taxon>Pleuronectidae</taxon>
        <taxon>Pleuronectes</taxon>
    </lineage>
</organism>
<dbReference type="EMBL" id="CADEAL010000208">
    <property type="protein sequence ID" value="CAB1416422.1"/>
    <property type="molecule type" value="Genomic_DNA"/>
</dbReference>
<evidence type="ECO:0000313" key="2">
    <source>
        <dbReference type="EMBL" id="CAB1416422.1"/>
    </source>
</evidence>
<proteinExistence type="predicted"/>
<gene>
    <name evidence="2" type="ORF">PLEPLA_LOCUS4213</name>
</gene>
<dbReference type="Proteomes" id="UP001153269">
    <property type="component" value="Unassembled WGS sequence"/>
</dbReference>
<name>A0A9N7TP07_PLEPL</name>
<feature type="compositionally biased region" description="Basic and acidic residues" evidence="1">
    <location>
        <begin position="37"/>
        <end position="46"/>
    </location>
</feature>
<comment type="caution">
    <text evidence="2">The sequence shown here is derived from an EMBL/GenBank/DDBJ whole genome shotgun (WGS) entry which is preliminary data.</text>
</comment>
<dbReference type="AlphaFoldDB" id="A0A9N7TP07"/>
<evidence type="ECO:0000313" key="3">
    <source>
        <dbReference type="Proteomes" id="UP001153269"/>
    </source>
</evidence>
<evidence type="ECO:0000256" key="1">
    <source>
        <dbReference type="SAM" id="MobiDB-lite"/>
    </source>
</evidence>
<feature type="compositionally biased region" description="Low complexity" evidence="1">
    <location>
        <begin position="85"/>
        <end position="105"/>
    </location>
</feature>
<accession>A0A9N7TP07</accession>